<dbReference type="InterPro" id="IPR013783">
    <property type="entry name" value="Ig-like_fold"/>
</dbReference>
<dbReference type="PANTHER" id="PTHR45813:SF4">
    <property type="entry name" value="ADHESION G PROTEIN-COUPLED RECEPTOR F5"/>
    <property type="match status" value="1"/>
</dbReference>
<feature type="transmembrane region" description="Helical" evidence="11">
    <location>
        <begin position="1060"/>
        <end position="1083"/>
    </location>
</feature>
<dbReference type="CDD" id="cd15932">
    <property type="entry name" value="7tmB2_GPR116-like_Adhesion_VI"/>
    <property type="match status" value="1"/>
</dbReference>
<keyword evidence="10" id="KW-0393">Immunoglobulin domain</keyword>
<evidence type="ECO:0000313" key="18">
    <source>
        <dbReference type="Proteomes" id="UP000812440"/>
    </source>
</evidence>
<dbReference type="PROSITE" id="PS50835">
    <property type="entry name" value="IG_LIKE"/>
    <property type="match status" value="2"/>
</dbReference>
<keyword evidence="6 11" id="KW-1133">Transmembrane helix</keyword>
<feature type="domain" description="SEA" evidence="13">
    <location>
        <begin position="162"/>
        <end position="277"/>
    </location>
</feature>
<dbReference type="Gene3D" id="3.30.70.960">
    <property type="entry name" value="SEA domain"/>
    <property type="match status" value="1"/>
</dbReference>
<evidence type="ECO:0008006" key="19">
    <source>
        <dbReference type="Google" id="ProtNLM"/>
    </source>
</evidence>
<dbReference type="SMART" id="SM00200">
    <property type="entry name" value="SEA"/>
    <property type="match status" value="1"/>
</dbReference>
<evidence type="ECO:0000256" key="3">
    <source>
        <dbReference type="ARBA" id="ARBA00022475"/>
    </source>
</evidence>
<comment type="subcellular location">
    <subcellularLocation>
        <location evidence="1">Cell membrane</location>
        <topology evidence="1">Multi-pass membrane protein</topology>
    </subcellularLocation>
</comment>
<keyword evidence="18" id="KW-1185">Reference proteome</keyword>
<keyword evidence="8" id="KW-1015">Disulfide bond</keyword>
<dbReference type="Gene3D" id="1.20.1070.10">
    <property type="entry name" value="Rhodopsin 7-helix transmembrane proteins"/>
    <property type="match status" value="1"/>
</dbReference>
<feature type="domain" description="Ig-like" evidence="16">
    <location>
        <begin position="259"/>
        <end position="358"/>
    </location>
</feature>
<sequence>MDLKWIYLAFALSLSSVTTFPNFDVLSFHSPMIHRDGNRLGSSLSRLKRAAAGGNPSVSQYTVDIEISFPNASLLEDIKKFIRSLTYPIIANNSSSSLNITGIDITTACSQSGSNLQCTCENGYEWSSGVCHTYLPCSNSSNSLCTCIGQIPPVGLYCQTKQSVNVQMNLKIEEPFTDDFNNPASEKYNKYKNQLESSFNAYYGNIPGFRAVYVTGFRPGSVVVEYTLVTDPTNTSVIQSVNDGLVANLSKSFNLSSSPFQNVIQGVSSMTVNPTTQFVGDNLTIVCSLTSTFTNVAWYFNGTQKLTSGGQYVIVSASQSSGSTSNLTIINLTLGNTGNYRCIFDNNSNTFPVEQNISISSLYMTDITINPINCDNSENTLAECCTNGDINSLKLTCSPNVNNAARGTVKKSSDLTSISYVIQALPEKCVNKQSATYTCDCSTGNGAKVTKSVSVSYVSDAKLALNSRGSTYSILEGQTIWLECTASMDITDITWYFASSSINTALSGYNSANTQYNPLNKTSVLSIANANPTWRGNFYCASQEQSLVSGQQAVNVVRLIPSAQLQVSPLNSFYSCGDDIPFSCCLLDTINYDLTNYSAVLQTTGPSISPGSIICNTTRGVGEIGAVIKVPCSDEDSRLTGTRVYRCSDTRDWVLDQDNCVLATLQRLNLQVVDLSSPVGQASLPTFVSNLTNAVTDQKDNVSSSSSNIQTVVTILQQVQSNVQSVPPAVMVNILTTINVVVDAQSTSAWTNMANKTENSKNLLESVENFAKKLQITSDKPIELKNNSNVQLAGSVVTSAISYDQGFSFSQGKSLSGSVLIDKNILSGFKANTTVVTIAYATLGDILANTTTETLNGVVMSTVASNQVPEQFNILMKFTKGNKTLNVPNCVFWNLTTLNWDNSGCRSKDMSNDSVTCSCDHLTSFSILMSYKGVSSPALEYITYIGLSISIISLVICIMIEVMIWKSVTKNKTSYMRHICLVNIALSLLLADIWFIIGSAMTAVLEKNESNIVTTNACVAATFFTHLLYLSLFFWMLTMGLILFYRLVFVFHDISKSNMMAVAFGIGYGCPLLIAIITVAVTQPSKTYTKGIVCWLNFDQSKAFIAFILPALTIIVVNFIFLAVVIIKILRPTVGDKPKKEDKSTLIHVGKSIAILTPLLGLTWGFGIGTIVSEDLWIHGVFAFLNAFQIYIAPTSAIALTVTMVLIRTANN</sequence>
<feature type="signal peptide" evidence="12">
    <location>
        <begin position="1"/>
        <end position="19"/>
    </location>
</feature>
<feature type="transmembrane region" description="Helical" evidence="11">
    <location>
        <begin position="1103"/>
        <end position="1127"/>
    </location>
</feature>
<comment type="caution">
    <text evidence="17">The sequence shown here is derived from an EMBL/GenBank/DDBJ whole genome shotgun (WGS) entry which is preliminary data.</text>
</comment>
<dbReference type="InterPro" id="IPR036364">
    <property type="entry name" value="SEA_dom_sf"/>
</dbReference>
<accession>A0A8T2JTR0</accession>
<proteinExistence type="inferred from homology"/>
<dbReference type="Pfam" id="PF01825">
    <property type="entry name" value="GPS"/>
    <property type="match status" value="1"/>
</dbReference>
<dbReference type="InterPro" id="IPR057244">
    <property type="entry name" value="GAIN_B"/>
</dbReference>
<evidence type="ECO:0000256" key="5">
    <source>
        <dbReference type="ARBA" id="ARBA00022729"/>
    </source>
</evidence>
<dbReference type="InterPro" id="IPR057400">
    <property type="entry name" value="ADGRF3/5_N"/>
</dbReference>
<dbReference type="Pfam" id="PF25387">
    <property type="entry name" value="ADGRF3_N"/>
    <property type="match status" value="1"/>
</dbReference>
<feature type="transmembrane region" description="Helical" evidence="11">
    <location>
        <begin position="1148"/>
        <end position="1168"/>
    </location>
</feature>
<evidence type="ECO:0000256" key="11">
    <source>
        <dbReference type="SAM" id="Phobius"/>
    </source>
</evidence>
<dbReference type="Pfam" id="PF00047">
    <property type="entry name" value="ig"/>
    <property type="match status" value="1"/>
</dbReference>
<evidence type="ECO:0000256" key="4">
    <source>
        <dbReference type="ARBA" id="ARBA00022692"/>
    </source>
</evidence>
<comment type="similarity">
    <text evidence="2">Belongs to the G-protein coupled receptor 2 family. Adhesion G-protein coupled receptor (ADGR) subfamily.</text>
</comment>
<feature type="transmembrane region" description="Helical" evidence="11">
    <location>
        <begin position="981"/>
        <end position="1003"/>
    </location>
</feature>
<evidence type="ECO:0000259" key="16">
    <source>
        <dbReference type="PROSITE" id="PS50835"/>
    </source>
</evidence>
<dbReference type="InterPro" id="IPR000832">
    <property type="entry name" value="GPCR_2_secretin-like"/>
</dbReference>
<feature type="transmembrane region" description="Helical" evidence="11">
    <location>
        <begin position="1023"/>
        <end position="1048"/>
    </location>
</feature>
<keyword evidence="9" id="KW-0325">Glycoprotein</keyword>
<dbReference type="InterPro" id="IPR046338">
    <property type="entry name" value="GAIN_dom_sf"/>
</dbReference>
<dbReference type="InterPro" id="IPR000203">
    <property type="entry name" value="GPS"/>
</dbReference>
<dbReference type="Proteomes" id="UP000812440">
    <property type="component" value="Chromosome 5"/>
</dbReference>
<dbReference type="InterPro" id="IPR051587">
    <property type="entry name" value="Adhesion_GPCR"/>
</dbReference>
<dbReference type="PROSITE" id="PS50261">
    <property type="entry name" value="G_PROTEIN_RECEP_F2_4"/>
    <property type="match status" value="1"/>
</dbReference>
<dbReference type="Gene3D" id="2.60.220.50">
    <property type="match status" value="1"/>
</dbReference>
<feature type="chain" id="PRO_5035766739" description="Adhesion G protein-coupled receptor F5" evidence="12">
    <location>
        <begin position="20"/>
        <end position="1212"/>
    </location>
</feature>
<dbReference type="SMART" id="SM00409">
    <property type="entry name" value="IG"/>
    <property type="match status" value="2"/>
</dbReference>
<dbReference type="PROSITE" id="PS50024">
    <property type="entry name" value="SEA"/>
    <property type="match status" value="1"/>
</dbReference>
<reference evidence="17" key="1">
    <citation type="thesis" date="2020" institute="ProQuest LLC" country="789 East Eisenhower Parkway, Ann Arbor, MI, USA">
        <title>Comparative Genomics and Chromosome Evolution.</title>
        <authorList>
            <person name="Mudd A.B."/>
        </authorList>
    </citation>
    <scope>NUCLEOTIDE SEQUENCE</scope>
    <source>
        <strain evidence="17">Female2</strain>
        <tissue evidence="17">Blood</tissue>
    </source>
</reference>
<protein>
    <recommendedName>
        <fullName evidence="19">Adhesion G protein-coupled receptor F5</fullName>
    </recommendedName>
</protein>
<dbReference type="OrthoDB" id="10040049at2759"/>
<evidence type="ECO:0000256" key="1">
    <source>
        <dbReference type="ARBA" id="ARBA00004651"/>
    </source>
</evidence>
<dbReference type="SMART" id="SM00408">
    <property type="entry name" value="IGc2"/>
    <property type="match status" value="2"/>
</dbReference>
<dbReference type="InterPro" id="IPR007110">
    <property type="entry name" value="Ig-like_dom"/>
</dbReference>
<dbReference type="GO" id="GO:0004930">
    <property type="term" value="F:G protein-coupled receptor activity"/>
    <property type="evidence" value="ECO:0007669"/>
    <property type="project" value="InterPro"/>
</dbReference>
<dbReference type="PRINTS" id="PR00249">
    <property type="entry name" value="GPCRSECRETIN"/>
</dbReference>
<evidence type="ECO:0000256" key="7">
    <source>
        <dbReference type="ARBA" id="ARBA00023136"/>
    </source>
</evidence>
<evidence type="ECO:0000259" key="15">
    <source>
        <dbReference type="PROSITE" id="PS50261"/>
    </source>
</evidence>
<dbReference type="PROSITE" id="PS50221">
    <property type="entry name" value="GAIN_B"/>
    <property type="match status" value="1"/>
</dbReference>
<feature type="domain" description="Ig-like" evidence="16">
    <location>
        <begin position="461"/>
        <end position="555"/>
    </location>
</feature>
<dbReference type="FunFam" id="1.20.1070.10:FF:000058">
    <property type="entry name" value="Adhesion G protein-coupled receptor F5"/>
    <property type="match status" value="1"/>
</dbReference>
<evidence type="ECO:0000256" key="9">
    <source>
        <dbReference type="ARBA" id="ARBA00023180"/>
    </source>
</evidence>
<dbReference type="SMART" id="SM00303">
    <property type="entry name" value="GPS"/>
    <property type="match status" value="1"/>
</dbReference>
<gene>
    <name evidence="17" type="ORF">GDO86_010509</name>
</gene>
<evidence type="ECO:0000259" key="13">
    <source>
        <dbReference type="PROSITE" id="PS50024"/>
    </source>
</evidence>
<dbReference type="Pfam" id="PF00002">
    <property type="entry name" value="7tm_2"/>
    <property type="match status" value="1"/>
</dbReference>
<dbReference type="InterPro" id="IPR036179">
    <property type="entry name" value="Ig-like_dom_sf"/>
</dbReference>
<dbReference type="InterPro" id="IPR017981">
    <property type="entry name" value="GPCR_2-like_7TM"/>
</dbReference>
<dbReference type="SUPFAM" id="SSF48726">
    <property type="entry name" value="Immunoglobulin"/>
    <property type="match status" value="2"/>
</dbReference>
<dbReference type="InterPro" id="IPR008078">
    <property type="entry name" value="GPCR_2_Ig-hepta-like_rcpt"/>
</dbReference>
<evidence type="ECO:0000313" key="17">
    <source>
        <dbReference type="EMBL" id="KAG8445746.1"/>
    </source>
</evidence>
<feature type="transmembrane region" description="Helical" evidence="11">
    <location>
        <begin position="1188"/>
        <end position="1207"/>
    </location>
</feature>
<dbReference type="GO" id="GO:0007166">
    <property type="term" value="P:cell surface receptor signaling pathway"/>
    <property type="evidence" value="ECO:0007669"/>
    <property type="project" value="InterPro"/>
</dbReference>
<dbReference type="InterPro" id="IPR000082">
    <property type="entry name" value="SEA_dom"/>
</dbReference>
<dbReference type="Gene3D" id="2.60.40.10">
    <property type="entry name" value="Immunoglobulins"/>
    <property type="match status" value="2"/>
</dbReference>
<dbReference type="InterPro" id="IPR003599">
    <property type="entry name" value="Ig_sub"/>
</dbReference>
<keyword evidence="7 11" id="KW-0472">Membrane</keyword>
<dbReference type="PRINTS" id="PR01695">
    <property type="entry name" value="IGHEPTARCPTR"/>
</dbReference>
<dbReference type="AlphaFoldDB" id="A0A8T2JTR0"/>
<evidence type="ECO:0000256" key="8">
    <source>
        <dbReference type="ARBA" id="ARBA00023157"/>
    </source>
</evidence>
<evidence type="ECO:0000256" key="12">
    <source>
        <dbReference type="SAM" id="SignalP"/>
    </source>
</evidence>
<feature type="transmembrane region" description="Helical" evidence="11">
    <location>
        <begin position="941"/>
        <end position="960"/>
    </location>
</feature>
<dbReference type="InterPro" id="IPR013151">
    <property type="entry name" value="Immunoglobulin_dom"/>
</dbReference>
<feature type="domain" description="G-protein coupled receptors family 2 profile 2" evidence="15">
    <location>
        <begin position="939"/>
        <end position="1208"/>
    </location>
</feature>
<dbReference type="GO" id="GO:0005886">
    <property type="term" value="C:plasma membrane"/>
    <property type="evidence" value="ECO:0007669"/>
    <property type="project" value="UniProtKB-SubCell"/>
</dbReference>
<keyword evidence="3" id="KW-1003">Cell membrane</keyword>
<evidence type="ECO:0000256" key="6">
    <source>
        <dbReference type="ARBA" id="ARBA00022989"/>
    </source>
</evidence>
<organism evidence="17 18">
    <name type="scientific">Hymenochirus boettgeri</name>
    <name type="common">Congo dwarf clawed frog</name>
    <dbReference type="NCBI Taxonomy" id="247094"/>
    <lineage>
        <taxon>Eukaryota</taxon>
        <taxon>Metazoa</taxon>
        <taxon>Chordata</taxon>
        <taxon>Craniata</taxon>
        <taxon>Vertebrata</taxon>
        <taxon>Euteleostomi</taxon>
        <taxon>Amphibia</taxon>
        <taxon>Batrachia</taxon>
        <taxon>Anura</taxon>
        <taxon>Pipoidea</taxon>
        <taxon>Pipidae</taxon>
        <taxon>Pipinae</taxon>
        <taxon>Hymenochirus</taxon>
    </lineage>
</organism>
<evidence type="ECO:0000259" key="14">
    <source>
        <dbReference type="PROSITE" id="PS50221"/>
    </source>
</evidence>
<dbReference type="GO" id="GO:0007189">
    <property type="term" value="P:adenylate cyclase-activating G protein-coupled receptor signaling pathway"/>
    <property type="evidence" value="ECO:0007669"/>
    <property type="project" value="TreeGrafter"/>
</dbReference>
<keyword evidence="5 12" id="KW-0732">Signal</keyword>
<dbReference type="InterPro" id="IPR003598">
    <property type="entry name" value="Ig_sub2"/>
</dbReference>
<keyword evidence="4 11" id="KW-0812">Transmembrane</keyword>
<evidence type="ECO:0000256" key="10">
    <source>
        <dbReference type="ARBA" id="ARBA00023319"/>
    </source>
</evidence>
<dbReference type="PANTHER" id="PTHR45813">
    <property type="entry name" value="IG-LIKE DOMAIN-CONTAINING PROTEIN"/>
    <property type="match status" value="1"/>
</dbReference>
<name>A0A8T2JTR0_9PIPI</name>
<dbReference type="EMBL" id="JAACNH010000004">
    <property type="protein sequence ID" value="KAG8445746.1"/>
    <property type="molecule type" value="Genomic_DNA"/>
</dbReference>
<dbReference type="SUPFAM" id="SSF82671">
    <property type="entry name" value="SEA domain"/>
    <property type="match status" value="1"/>
</dbReference>
<evidence type="ECO:0000256" key="2">
    <source>
        <dbReference type="ARBA" id="ARBA00007343"/>
    </source>
</evidence>
<feature type="domain" description="GAIN-B" evidence="14">
    <location>
        <begin position="780"/>
        <end position="935"/>
    </location>
</feature>
<dbReference type="Pfam" id="PF01390">
    <property type="entry name" value="SEA"/>
    <property type="match status" value="1"/>
</dbReference>